<reference evidence="1 2" key="1">
    <citation type="submission" date="2016-01" db="EMBL/GenBank/DDBJ databases">
        <title>The new phylogeny of the genus Mycobacterium.</title>
        <authorList>
            <person name="Tarcisio F."/>
            <person name="Conor M."/>
            <person name="Antonella G."/>
            <person name="Elisabetta G."/>
            <person name="Giulia F.S."/>
            <person name="Sara T."/>
            <person name="Anna F."/>
            <person name="Clotilde B."/>
            <person name="Roberto B."/>
            <person name="Veronica D.S."/>
            <person name="Fabio R."/>
            <person name="Monica P."/>
            <person name="Olivier J."/>
            <person name="Enrico T."/>
            <person name="Nicola S."/>
        </authorList>
    </citation>
    <scope>NUCLEOTIDE SEQUENCE [LARGE SCALE GENOMIC DNA]</scope>
    <source>
        <strain evidence="1 2">DSM 44179</strain>
    </source>
</reference>
<protein>
    <recommendedName>
        <fullName evidence="3">DUF559 domain-containing protein</fullName>
    </recommendedName>
</protein>
<organism evidence="1 2">
    <name type="scientific">Mycolicibacterium fallax</name>
    <name type="common">Mycobacterium fallax</name>
    <dbReference type="NCBI Taxonomy" id="1793"/>
    <lineage>
        <taxon>Bacteria</taxon>
        <taxon>Bacillati</taxon>
        <taxon>Actinomycetota</taxon>
        <taxon>Actinomycetes</taxon>
        <taxon>Mycobacteriales</taxon>
        <taxon>Mycobacteriaceae</taxon>
        <taxon>Mycolicibacterium</taxon>
    </lineage>
</organism>
<dbReference type="Proteomes" id="UP000193484">
    <property type="component" value="Unassembled WGS sequence"/>
</dbReference>
<comment type="caution">
    <text evidence="1">The sequence shown here is derived from an EMBL/GenBank/DDBJ whole genome shotgun (WGS) entry which is preliminary data.</text>
</comment>
<sequence length="281" mass="31950">MDEVFIGGAERRENNVTAYQLTNHHLRLLPNVYLRAGSTPTAMHRVRAAWRWSRGRGTIAGYSAALLHGSKWIDADQPAELIYTNRHRHPGVVVHSDRLRDGDTMTLQGMTVTTVARTILDLACWYPRDEAVKAIDALLQATKTTPAAALVLAGQSPRRRRIAEARRTLALVDGGAQSPRETWLRLALGRMGFPPLQTQIPVYDEYDEYVYAYLDMGWPQWKIAIEYDGDHHRTNRGQFRTDRRRIARLEHDGWIVIRVTSDDSESTIAGWVNEALAKRRS</sequence>
<dbReference type="Gene3D" id="3.40.960.10">
    <property type="entry name" value="VSR Endonuclease"/>
    <property type="match status" value="1"/>
</dbReference>
<name>A0A1X1RG04_MYCFA</name>
<gene>
    <name evidence="1" type="ORF">AWC04_08010</name>
</gene>
<dbReference type="RefSeq" id="WP_085095090.1">
    <property type="nucleotide sequence ID" value="NZ_AP022603.1"/>
</dbReference>
<dbReference type="SUPFAM" id="SSF52980">
    <property type="entry name" value="Restriction endonuclease-like"/>
    <property type="match status" value="1"/>
</dbReference>
<keyword evidence="2" id="KW-1185">Reference proteome</keyword>
<dbReference type="EMBL" id="LQOJ01000030">
    <property type="protein sequence ID" value="ORV04643.1"/>
    <property type="molecule type" value="Genomic_DNA"/>
</dbReference>
<evidence type="ECO:0000313" key="1">
    <source>
        <dbReference type="EMBL" id="ORV04643.1"/>
    </source>
</evidence>
<proteinExistence type="predicted"/>
<evidence type="ECO:0008006" key="3">
    <source>
        <dbReference type="Google" id="ProtNLM"/>
    </source>
</evidence>
<evidence type="ECO:0000313" key="2">
    <source>
        <dbReference type="Proteomes" id="UP000193484"/>
    </source>
</evidence>
<accession>A0A1X1RG04</accession>
<dbReference type="AlphaFoldDB" id="A0A1X1RG04"/>
<dbReference type="STRING" id="1793.AWC04_08010"/>
<dbReference type="InterPro" id="IPR011335">
    <property type="entry name" value="Restrct_endonuc-II-like"/>
</dbReference>